<evidence type="ECO:0000256" key="1">
    <source>
        <dbReference type="ARBA" id="ARBA00022801"/>
    </source>
</evidence>
<feature type="domain" description="Peptidase M20 dimerisation" evidence="3">
    <location>
        <begin position="207"/>
        <end position="299"/>
    </location>
</feature>
<dbReference type="SUPFAM" id="SSF55031">
    <property type="entry name" value="Bacterial exopeptidase dimerisation domain"/>
    <property type="match status" value="1"/>
</dbReference>
<dbReference type="InterPro" id="IPR017439">
    <property type="entry name" value="Amidohydrolase"/>
</dbReference>
<evidence type="ECO:0000313" key="5">
    <source>
        <dbReference type="Proteomes" id="UP000002970"/>
    </source>
</evidence>
<feature type="binding site" evidence="2">
    <location>
        <position position="157"/>
    </location>
    <ligand>
        <name>Mn(2+)</name>
        <dbReference type="ChEBI" id="CHEBI:29035"/>
        <label>2</label>
    </ligand>
</feature>
<dbReference type="Gene3D" id="3.40.630.10">
    <property type="entry name" value="Zn peptidases"/>
    <property type="match status" value="1"/>
</dbReference>
<name>E7GPR3_CLOS6</name>
<dbReference type="PANTHER" id="PTHR11014">
    <property type="entry name" value="PEPTIDASE M20 FAMILY MEMBER"/>
    <property type="match status" value="1"/>
</dbReference>
<evidence type="ECO:0000259" key="3">
    <source>
        <dbReference type="Pfam" id="PF07687"/>
    </source>
</evidence>
<dbReference type="SUPFAM" id="SSF53187">
    <property type="entry name" value="Zn-dependent exopeptidases"/>
    <property type="match status" value="1"/>
</dbReference>
<dbReference type="InterPro" id="IPR002933">
    <property type="entry name" value="Peptidase_M20"/>
</dbReference>
<comment type="cofactor">
    <cofactor evidence="2">
        <name>Mn(2+)</name>
        <dbReference type="ChEBI" id="CHEBI:29035"/>
    </cofactor>
    <text evidence="2">The Mn(2+) ion enhances activity.</text>
</comment>
<dbReference type="Gene3D" id="3.30.70.360">
    <property type="match status" value="1"/>
</dbReference>
<protein>
    <submittedName>
        <fullName evidence="4">M20D family Peptidase</fullName>
    </submittedName>
</protein>
<keyword evidence="2" id="KW-0464">Manganese</keyword>
<feature type="binding site" evidence="2">
    <location>
        <position position="183"/>
    </location>
    <ligand>
        <name>Mn(2+)</name>
        <dbReference type="ChEBI" id="CHEBI:29035"/>
        <label>2</label>
    </ligand>
</feature>
<evidence type="ECO:0000256" key="2">
    <source>
        <dbReference type="PIRSR" id="PIRSR005962-1"/>
    </source>
</evidence>
<organism evidence="4 5">
    <name type="scientific">Clostridium symbiosum (strain WAL-14163)</name>
    <dbReference type="NCBI Taxonomy" id="742740"/>
    <lineage>
        <taxon>Bacteria</taxon>
        <taxon>Bacillati</taxon>
        <taxon>Bacillota</taxon>
        <taxon>Clostridia</taxon>
        <taxon>Lachnospirales</taxon>
        <taxon>Lachnospiraceae</taxon>
        <taxon>Otoolea</taxon>
    </lineage>
</organism>
<proteinExistence type="predicted"/>
<accession>E7GPR3</accession>
<gene>
    <name evidence="4" type="ORF">HMPREF9474_02908</name>
</gene>
<dbReference type="FunFam" id="3.30.70.360:FF:000001">
    <property type="entry name" value="N-acetyldiaminopimelate deacetylase"/>
    <property type="match status" value="1"/>
</dbReference>
<dbReference type="PIRSF" id="PIRSF005962">
    <property type="entry name" value="Pept_M20D_amidohydro"/>
    <property type="match status" value="1"/>
</dbReference>
<sequence>MRNGAIFIFLNTIIMNPEDINMEPIFESAKQLKSELISIRRTLHQYPEIGSLLPKTQSFVFNKLKEYGYCPQKLCESAVVATISGKRPGKTILLRADMDALPIQEAAPIPFASKNGSMHACGHDMHTTMLLGAAKLLKQYQQDLVGTVKLVFQPDEEGFTGAKAMLNAGVLENPHVDAGIAFHVVSGIPSGTVMCGSGVCMAGCTIFQIHIKGTGCHGAMPETGVDPINIAAHIYLSLQEIIAREIAPTQPAALTIGKFYAGEAPNIIPEEVILEGTIRTMDCKISKYIFDRIEEISTQTASLFRGQASVKEIASAPPLQNDSEMVKELAGCMKECYEPHKIVLFTQGGMGSEDFASYTYERPCCYMLIGAGTSEENPLYGKPMHNDHVVFNEEILPLGSALYTSNAINWLRNHIQ</sequence>
<dbReference type="Pfam" id="PF07687">
    <property type="entry name" value="M20_dimer"/>
    <property type="match status" value="1"/>
</dbReference>
<dbReference type="Proteomes" id="UP000002970">
    <property type="component" value="Unassembled WGS sequence"/>
</dbReference>
<dbReference type="CDD" id="cd03886">
    <property type="entry name" value="M20_Acy1"/>
    <property type="match status" value="1"/>
</dbReference>
<dbReference type="GO" id="GO:0050118">
    <property type="term" value="F:N-acetyldiaminopimelate deacetylase activity"/>
    <property type="evidence" value="ECO:0007669"/>
    <property type="project" value="UniProtKB-ARBA"/>
</dbReference>
<keyword evidence="5" id="KW-1185">Reference proteome</keyword>
<reference evidence="4 5" key="1">
    <citation type="submission" date="2010-12" db="EMBL/GenBank/DDBJ databases">
        <title>The Genome Sequence of Clostridium symbiosum strain WAL-14163.</title>
        <authorList>
            <person name="Earl A."/>
            <person name="Ward D."/>
            <person name="Feldgarden M."/>
            <person name="Gevers D."/>
            <person name="Finegold S.M."/>
            <person name="Summanen P.H."/>
            <person name="Molitoris D.R."/>
            <person name="Vaisanen M.L."/>
            <person name="Daigneault M."/>
            <person name="Young S.K."/>
            <person name="Zeng Q."/>
            <person name="Gargeya S."/>
            <person name="Fitzgerald M."/>
            <person name="Haas B."/>
            <person name="Abouelleil A."/>
            <person name="Alvarado L."/>
            <person name="Arachchi H.M."/>
            <person name="Berlin A."/>
            <person name="Brown A."/>
            <person name="Chapman S.B."/>
            <person name="Chen Z."/>
            <person name="Dunbar C."/>
            <person name="Freedman E."/>
            <person name="Gearin G."/>
            <person name="Gellesch M."/>
            <person name="Goldberg J."/>
            <person name="Griggs A."/>
            <person name="Gujja S."/>
            <person name="Heilman E."/>
            <person name="Heiman D."/>
            <person name="Howarth C."/>
            <person name="Larson L."/>
            <person name="Lui A."/>
            <person name="MacDonald P.J.P."/>
            <person name="Mehta T."/>
            <person name="Montmayeur A."/>
            <person name="Murphy C."/>
            <person name="Neiman D."/>
            <person name="Pearson M."/>
            <person name="Priest M."/>
            <person name="Roberts A."/>
            <person name="Saif S."/>
            <person name="Shea T."/>
            <person name="Shenoy N."/>
            <person name="Sisk P."/>
            <person name="Stolte C."/>
            <person name="Sykes S."/>
            <person name="White J."/>
            <person name="Yandava C."/>
            <person name="Nusbaum C."/>
            <person name="Birren B."/>
        </authorList>
    </citation>
    <scope>NUCLEOTIDE SEQUENCE [LARGE SCALE GENOMIC DNA]</scope>
    <source>
        <strain evidence="4 5">WAL-14163</strain>
    </source>
</reference>
<dbReference type="NCBIfam" id="TIGR01891">
    <property type="entry name" value="amidohydrolases"/>
    <property type="match status" value="1"/>
</dbReference>
<dbReference type="EMBL" id="ADLQ01000067">
    <property type="protein sequence ID" value="EGA93173.1"/>
    <property type="molecule type" value="Genomic_DNA"/>
</dbReference>
<keyword evidence="1" id="KW-0378">Hydrolase</keyword>
<feature type="binding site" evidence="2">
    <location>
        <position position="123"/>
    </location>
    <ligand>
        <name>Mn(2+)</name>
        <dbReference type="ChEBI" id="CHEBI:29035"/>
        <label>2</label>
    </ligand>
</feature>
<dbReference type="GO" id="GO:0046872">
    <property type="term" value="F:metal ion binding"/>
    <property type="evidence" value="ECO:0007669"/>
    <property type="project" value="UniProtKB-KW"/>
</dbReference>
<dbReference type="InterPro" id="IPR011650">
    <property type="entry name" value="Peptidase_M20_dimer"/>
</dbReference>
<dbReference type="HOGENOM" id="CLU_023257_0_1_9"/>
<comment type="caution">
    <text evidence="4">The sequence shown here is derived from an EMBL/GenBank/DDBJ whole genome shotgun (WGS) entry which is preliminary data.</text>
</comment>
<dbReference type="AlphaFoldDB" id="E7GPR3"/>
<dbReference type="Pfam" id="PF01546">
    <property type="entry name" value="Peptidase_M20"/>
    <property type="match status" value="1"/>
</dbReference>
<evidence type="ECO:0000313" key="4">
    <source>
        <dbReference type="EMBL" id="EGA93173.1"/>
    </source>
</evidence>
<dbReference type="PANTHER" id="PTHR11014:SF63">
    <property type="entry name" value="METALLOPEPTIDASE, PUTATIVE (AFU_ORTHOLOGUE AFUA_6G09600)-RELATED"/>
    <property type="match status" value="1"/>
</dbReference>
<dbReference type="InterPro" id="IPR036264">
    <property type="entry name" value="Bact_exopeptidase_dim_dom"/>
</dbReference>
<feature type="binding site" evidence="2">
    <location>
        <position position="121"/>
    </location>
    <ligand>
        <name>Mn(2+)</name>
        <dbReference type="ChEBI" id="CHEBI:29035"/>
        <label>2</label>
    </ligand>
</feature>
<feature type="binding site" evidence="2">
    <location>
        <position position="385"/>
    </location>
    <ligand>
        <name>Mn(2+)</name>
        <dbReference type="ChEBI" id="CHEBI:29035"/>
        <label>2</label>
    </ligand>
</feature>
<dbReference type="eggNOG" id="COG1473">
    <property type="taxonomic scope" value="Bacteria"/>
</dbReference>
<keyword evidence="2" id="KW-0479">Metal-binding</keyword>
<dbReference type="GO" id="GO:0019877">
    <property type="term" value="P:diaminopimelate biosynthetic process"/>
    <property type="evidence" value="ECO:0007669"/>
    <property type="project" value="UniProtKB-ARBA"/>
</dbReference>